<protein>
    <recommendedName>
        <fullName evidence="5">Kynurenine formamidase</fullName>
        <ecNumber evidence="4">3.5.1.9</ecNumber>
    </recommendedName>
</protein>
<keyword evidence="9" id="KW-0823">Tryptophan catabolism</keyword>
<dbReference type="InterPro" id="IPR037175">
    <property type="entry name" value="KFase_sf"/>
</dbReference>
<dbReference type="PANTHER" id="PTHR31118">
    <property type="entry name" value="CYCLASE-LIKE PROTEIN 2"/>
    <property type="match status" value="1"/>
</dbReference>
<evidence type="ECO:0000313" key="15">
    <source>
        <dbReference type="Proteomes" id="UP000050502"/>
    </source>
</evidence>
<dbReference type="Proteomes" id="UP000050502">
    <property type="component" value="Unassembled WGS sequence"/>
</dbReference>
<keyword evidence="8" id="KW-0862">Zinc</keyword>
<keyword evidence="14" id="KW-1185">Reference proteome</keyword>
<reference evidence="14" key="3">
    <citation type="submission" date="2015-08" db="EMBL/GenBank/DDBJ databases">
        <title>Draft Genome Sequence of a Heterotrophic Facultative Anaerobic Bacterium Ardenticatena maritima Strain 110S.</title>
        <authorList>
            <person name="Kawaichi S."/>
            <person name="Yoshida T."/>
            <person name="Sako Y."/>
            <person name="Nakamura R."/>
        </authorList>
    </citation>
    <scope>NUCLEOTIDE SEQUENCE [LARGE SCALE GENOMIC DNA]</scope>
    <source>
        <strain evidence="14">110S</strain>
    </source>
</reference>
<dbReference type="EMBL" id="BBZA01000245">
    <property type="protein sequence ID" value="GAP64369.1"/>
    <property type="molecule type" value="Genomic_DNA"/>
</dbReference>
<name>A0A0M8KBJ6_9CHLR</name>
<evidence type="ECO:0000256" key="4">
    <source>
        <dbReference type="ARBA" id="ARBA00012930"/>
    </source>
</evidence>
<dbReference type="EC" id="3.5.1.9" evidence="4"/>
<evidence type="ECO:0000256" key="3">
    <source>
        <dbReference type="ARBA" id="ARBA00011738"/>
    </source>
</evidence>
<comment type="pathway">
    <text evidence="11">Amino-acid degradation; L-tryptophan degradation via kynurenine pathway; L-kynurenine from L-tryptophan: step 2/2.</text>
</comment>
<evidence type="ECO:0000313" key="13">
    <source>
        <dbReference type="EMBL" id="KPL87252.1"/>
    </source>
</evidence>
<organism evidence="12 14">
    <name type="scientific">Ardenticatena maritima</name>
    <dbReference type="NCBI Taxonomy" id="872965"/>
    <lineage>
        <taxon>Bacteria</taxon>
        <taxon>Bacillati</taxon>
        <taxon>Chloroflexota</taxon>
        <taxon>Ardenticatenia</taxon>
        <taxon>Ardenticatenales</taxon>
        <taxon>Ardenticatenaceae</taxon>
        <taxon>Ardenticatena</taxon>
    </lineage>
</organism>
<comment type="cofactor">
    <cofactor evidence="1">
        <name>Zn(2+)</name>
        <dbReference type="ChEBI" id="CHEBI:29105"/>
    </cofactor>
</comment>
<dbReference type="InterPro" id="IPR007325">
    <property type="entry name" value="KFase/CYL"/>
</dbReference>
<proteinExistence type="predicted"/>
<comment type="caution">
    <text evidence="12">The sequence shown here is derived from an EMBL/GenBank/DDBJ whole genome shotgun (WGS) entry which is preliminary data.</text>
</comment>
<dbReference type="EMBL" id="LGKN01000006">
    <property type="protein sequence ID" value="KPL87252.1"/>
    <property type="molecule type" value="Genomic_DNA"/>
</dbReference>
<dbReference type="Pfam" id="PF04199">
    <property type="entry name" value="Cyclase"/>
    <property type="match status" value="1"/>
</dbReference>
<dbReference type="Proteomes" id="UP000037784">
    <property type="component" value="Unassembled WGS sequence"/>
</dbReference>
<comment type="function">
    <text evidence="2">Catalyzes the hydrolysis of N-formyl-L-kynurenine to L-kynurenine, the second step in the kynurenine pathway of tryptophan degradation.</text>
</comment>
<keyword evidence="7" id="KW-0378">Hydrolase</keyword>
<dbReference type="InParanoid" id="A0A0M8KBJ6"/>
<dbReference type="Gene3D" id="3.50.30.50">
    <property type="entry name" value="Putative cyclase"/>
    <property type="match status" value="1"/>
</dbReference>
<dbReference type="PANTHER" id="PTHR31118:SF12">
    <property type="entry name" value="CYCLASE-LIKE PROTEIN 2"/>
    <property type="match status" value="1"/>
</dbReference>
<evidence type="ECO:0000313" key="14">
    <source>
        <dbReference type="Proteomes" id="UP000037784"/>
    </source>
</evidence>
<gene>
    <name evidence="12" type="ORF">ARMA_2792</name>
    <name evidence="13" type="ORF">SE16_12155</name>
</gene>
<dbReference type="PATRIC" id="fig|872965.6.peg.2894"/>
<accession>A0A0M8KBJ6</accession>
<evidence type="ECO:0000256" key="5">
    <source>
        <dbReference type="ARBA" id="ARBA00014889"/>
    </source>
</evidence>
<evidence type="ECO:0000256" key="11">
    <source>
        <dbReference type="ARBA" id="ARBA00060547"/>
    </source>
</evidence>
<comment type="catalytic activity">
    <reaction evidence="10">
        <text>N-formyl-L-kynurenine + H2O = L-kynurenine + formate + H(+)</text>
        <dbReference type="Rhea" id="RHEA:13009"/>
        <dbReference type="ChEBI" id="CHEBI:15377"/>
        <dbReference type="ChEBI" id="CHEBI:15378"/>
        <dbReference type="ChEBI" id="CHEBI:15740"/>
        <dbReference type="ChEBI" id="CHEBI:57959"/>
        <dbReference type="ChEBI" id="CHEBI:58629"/>
        <dbReference type="EC" id="3.5.1.9"/>
    </reaction>
</comment>
<evidence type="ECO:0000256" key="6">
    <source>
        <dbReference type="ARBA" id="ARBA00022723"/>
    </source>
</evidence>
<dbReference type="AlphaFoldDB" id="A0A0M8KBJ6"/>
<evidence type="ECO:0000256" key="10">
    <source>
        <dbReference type="ARBA" id="ARBA00048496"/>
    </source>
</evidence>
<evidence type="ECO:0000256" key="9">
    <source>
        <dbReference type="ARBA" id="ARBA00023079"/>
    </source>
</evidence>
<evidence type="ECO:0000256" key="8">
    <source>
        <dbReference type="ARBA" id="ARBA00022833"/>
    </source>
</evidence>
<comment type="subunit">
    <text evidence="3">Homodimer.</text>
</comment>
<dbReference type="GO" id="GO:0046872">
    <property type="term" value="F:metal ion binding"/>
    <property type="evidence" value="ECO:0007669"/>
    <property type="project" value="UniProtKB-KW"/>
</dbReference>
<sequence length="219" mass="23996">MTMFDLSHPIEDAMPVYPGTPPVHVAQRATIEQDGFAEKSLSFTSHTGTHMDAPAHMVLNGQTLDQLPLETFVGRACVVDVAEDGALIQQSTLQSAADLIARADFVLLDSGWWRRWKQPDYYQAYPTLSPEAAEWLATFKLKGVGVDVASVDPINADTFRIHGILFAANFVIIENLTNLDRLPRGRLFGFAALPLPIRDADGAPVRALAWLDAPTMPLS</sequence>
<dbReference type="FunFam" id="3.50.30.50:FF:000001">
    <property type="entry name" value="Kynurenine formamidase"/>
    <property type="match status" value="1"/>
</dbReference>
<reference evidence="12 14" key="1">
    <citation type="journal article" date="2015" name="Genome Announc.">
        <title>Draft Genome Sequence of a Heterotrophic Facultative Anaerobic Thermophilic Bacterium, Ardenticatena maritima Strain 110ST.</title>
        <authorList>
            <person name="Kawaichi S."/>
            <person name="Yoshida T."/>
            <person name="Sako Y."/>
            <person name="Nakamura R."/>
        </authorList>
    </citation>
    <scope>NUCLEOTIDE SEQUENCE [LARGE SCALE GENOMIC DNA]</scope>
    <source>
        <strain evidence="12 14">110S</strain>
    </source>
</reference>
<dbReference type="GO" id="GO:0004061">
    <property type="term" value="F:arylformamidase activity"/>
    <property type="evidence" value="ECO:0007669"/>
    <property type="project" value="UniProtKB-EC"/>
</dbReference>
<reference evidence="13 15" key="2">
    <citation type="submission" date="2015-07" db="EMBL/GenBank/DDBJ databases">
        <title>Whole genome sequence of Ardenticatena maritima DSM 23922.</title>
        <authorList>
            <person name="Hemp J."/>
            <person name="Ward L.M."/>
            <person name="Pace L.A."/>
            <person name="Fischer W.W."/>
        </authorList>
    </citation>
    <scope>NUCLEOTIDE SEQUENCE [LARGE SCALE GENOMIC DNA]</scope>
    <source>
        <strain evidence="13 15">110S</strain>
    </source>
</reference>
<dbReference type="SUPFAM" id="SSF102198">
    <property type="entry name" value="Putative cyclase"/>
    <property type="match status" value="1"/>
</dbReference>
<evidence type="ECO:0000256" key="1">
    <source>
        <dbReference type="ARBA" id="ARBA00001947"/>
    </source>
</evidence>
<dbReference type="STRING" id="872965.SE16_12155"/>
<dbReference type="OrthoDB" id="9796085at2"/>
<dbReference type="GO" id="GO:0019441">
    <property type="term" value="P:L-tryptophan catabolic process to kynurenine"/>
    <property type="evidence" value="ECO:0007669"/>
    <property type="project" value="InterPro"/>
</dbReference>
<evidence type="ECO:0000256" key="2">
    <source>
        <dbReference type="ARBA" id="ARBA00002204"/>
    </source>
</evidence>
<evidence type="ECO:0000256" key="7">
    <source>
        <dbReference type="ARBA" id="ARBA00022801"/>
    </source>
</evidence>
<evidence type="ECO:0000313" key="12">
    <source>
        <dbReference type="EMBL" id="GAP64369.1"/>
    </source>
</evidence>
<keyword evidence="6" id="KW-0479">Metal-binding</keyword>